<sequence length="1308" mass="146380">MRANDQLGDYSRIPAKLPEDLSPEVPHSDNMDATGYLPPSEVIIKNKNTRNLSEKCVDPHPSTKNKSLSSSTSTEDTMKNKNLLRIWNKNQAVYQIEQKSQIKEPGKVRTIFKSLRYAKKKDKINLVLSIAIAISLGFISPFNMYYLLTPVLTVFINAETVGNPHNVNMTEEIPQIVEFGYGFFITAAFTIIVAVTEIMASEIASRNIIARIKTAYLSKMLSMEISWYDKGQEQFVNTVVHDLQKMAVLFDSKMINGVEMFSALLFGFLAGLLLSWKVALLTLVTMSIAISILYLLLQASKKKGKSQHQYVTNCTKIASEVLGNPCTVAAYGGEFKEIERYKSTLKMANKIELQNTAVISAGKGFSYFFLCICYLAAYYFCVWLYLWDDFNPGYLAVLLPAQISAIYHGTYLLSTISDLNVATDSAYRVMRFLDTETSYNKSIKQGIEPEKFKANVSFRNVQFSYPTNIQTKVLHDLTLDIELGKVTAVVGTSGAGKSTIVSLISCLYDITAGQILIGGVDIKKLNVSWLRDHIGVVSQEPMLFDTSIEENIRYGKTDASLEEIVEAAEISYAHNFIEKLPSGYDCLVGERGVKLSGGQKQRIAIARAIVRKPKLLLLDEATSALDSHSEGIVQKALDNAMRGRTTLIIAHRMSTVRNADVIYAMKEGRVVEKGTHNELMELGGYYYSLAKIQELEEKDKVVPLIQQSIPKEESIKETISSVEENLEISQDNQMKHIRWLRKKNLKIMFLWFLVILFTIITSAFLPIFFHTFSLLCQSFTYTKNELSRISLTYVGFLFGLGIISFFAVALSGMMSTIGTQLWLGKLQKIAFNKIVSMDISWFDWNGNSPNECLEILTNSPPLIKSVTGDRATQVVMFTLSLLFAIGYSFYVSTNITLVNLPIFIVFFIINYCRMRSKDADVRSASNLTRSTKMASEYVQSVKTVQILNCQKYVVKAYQDMLVRSKKEGFISVVWFGAVYAFSGSLIRLSMGILFIYGVNIVANSSVTGTSLIGIIFTLMSVASLTGPTLILLSQYPAARQAINQLYRIANTKTILNTLTDQGIKPEINGNIEFQDVTFSYPTREKVQVLKRLNLRIEAGKTVALVGDSGCGKSTIVSLLERFYLPNEGKILIDGNDINDINVRYLRSQMGLVSQEPVLFDMTIKENILYGLEEEISMEKVIEAAKISNIHDFIMKLPQAYDAFVGERGSKLSGGQKQRIAIARAVVRNPKILLLDEATSALDTENEKAVQEALENASVGRTTIVIAHRLSTIRKADKIVVLQSGVVVEEGNHEQLMERRGHYYHLLSR</sequence>
<dbReference type="InterPro" id="IPR017871">
    <property type="entry name" value="ABC_transporter-like_CS"/>
</dbReference>
<feature type="transmembrane region" description="Helical" evidence="10">
    <location>
        <begin position="179"/>
        <end position="200"/>
    </location>
</feature>
<dbReference type="OrthoDB" id="6500128at2759"/>
<gene>
    <name evidence="13" type="ORF">NEZAVI_LOCUS5061</name>
</gene>
<dbReference type="Gene3D" id="1.20.1560.10">
    <property type="entry name" value="ABC transporter type 1, transmembrane domain"/>
    <property type="match status" value="1"/>
</dbReference>
<dbReference type="InterPro" id="IPR003593">
    <property type="entry name" value="AAA+_ATPase"/>
</dbReference>
<dbReference type="PROSITE" id="PS50929">
    <property type="entry name" value="ABC_TM1F"/>
    <property type="match status" value="2"/>
</dbReference>
<comment type="subcellular location">
    <subcellularLocation>
        <location evidence="1">Membrane</location>
        <topology evidence="1">Multi-pass membrane protein</topology>
    </subcellularLocation>
</comment>
<dbReference type="GO" id="GO:0090374">
    <property type="term" value="P:oligopeptide export from mitochondrion"/>
    <property type="evidence" value="ECO:0007669"/>
    <property type="project" value="TreeGrafter"/>
</dbReference>
<name>A0A9P0H255_NEZVI</name>
<dbReference type="GO" id="GO:0005524">
    <property type="term" value="F:ATP binding"/>
    <property type="evidence" value="ECO:0007669"/>
    <property type="project" value="UniProtKB-KW"/>
</dbReference>
<evidence type="ECO:0000256" key="5">
    <source>
        <dbReference type="ARBA" id="ARBA00022741"/>
    </source>
</evidence>
<dbReference type="Proteomes" id="UP001152798">
    <property type="component" value="Chromosome 3"/>
</dbReference>
<feature type="transmembrane region" description="Helical" evidence="10">
    <location>
        <begin position="367"/>
        <end position="387"/>
    </location>
</feature>
<feature type="transmembrane region" description="Helical" evidence="10">
    <location>
        <begin position="969"/>
        <end position="998"/>
    </location>
</feature>
<organism evidence="13 14">
    <name type="scientific">Nezara viridula</name>
    <name type="common">Southern green stink bug</name>
    <name type="synonym">Cimex viridulus</name>
    <dbReference type="NCBI Taxonomy" id="85310"/>
    <lineage>
        <taxon>Eukaryota</taxon>
        <taxon>Metazoa</taxon>
        <taxon>Ecdysozoa</taxon>
        <taxon>Arthropoda</taxon>
        <taxon>Hexapoda</taxon>
        <taxon>Insecta</taxon>
        <taxon>Pterygota</taxon>
        <taxon>Neoptera</taxon>
        <taxon>Paraneoptera</taxon>
        <taxon>Hemiptera</taxon>
        <taxon>Heteroptera</taxon>
        <taxon>Panheteroptera</taxon>
        <taxon>Pentatomomorpha</taxon>
        <taxon>Pentatomoidea</taxon>
        <taxon>Pentatomidae</taxon>
        <taxon>Pentatominae</taxon>
        <taxon>Nezara</taxon>
    </lineage>
</organism>
<evidence type="ECO:0000256" key="9">
    <source>
        <dbReference type="SAM" id="MobiDB-lite"/>
    </source>
</evidence>
<dbReference type="InterPro" id="IPR036640">
    <property type="entry name" value="ABC1_TM_sf"/>
</dbReference>
<dbReference type="GO" id="GO:0005743">
    <property type="term" value="C:mitochondrial inner membrane"/>
    <property type="evidence" value="ECO:0007669"/>
    <property type="project" value="TreeGrafter"/>
</dbReference>
<evidence type="ECO:0000256" key="8">
    <source>
        <dbReference type="ARBA" id="ARBA00023136"/>
    </source>
</evidence>
<keyword evidence="5" id="KW-0547">Nucleotide-binding</keyword>
<dbReference type="Pfam" id="PF00664">
    <property type="entry name" value="ABC_membrane"/>
    <property type="match status" value="2"/>
</dbReference>
<dbReference type="PANTHER" id="PTHR43394">
    <property type="entry name" value="ATP-DEPENDENT PERMEASE MDL1, MITOCHONDRIAL"/>
    <property type="match status" value="1"/>
</dbReference>
<dbReference type="PANTHER" id="PTHR43394:SF27">
    <property type="entry name" value="ATP-DEPENDENT TRANSLOCASE ABCB1-LIKE"/>
    <property type="match status" value="1"/>
</dbReference>
<dbReference type="GO" id="GO:0016887">
    <property type="term" value="F:ATP hydrolysis activity"/>
    <property type="evidence" value="ECO:0007669"/>
    <property type="project" value="InterPro"/>
</dbReference>
<keyword evidence="8 10" id="KW-0472">Membrane</keyword>
<dbReference type="SUPFAM" id="SSF52540">
    <property type="entry name" value="P-loop containing nucleoside triphosphate hydrolases"/>
    <property type="match status" value="2"/>
</dbReference>
<evidence type="ECO:0000259" key="11">
    <source>
        <dbReference type="PROSITE" id="PS50893"/>
    </source>
</evidence>
<evidence type="ECO:0000256" key="2">
    <source>
        <dbReference type="ARBA" id="ARBA00007577"/>
    </source>
</evidence>
<evidence type="ECO:0000313" key="14">
    <source>
        <dbReference type="Proteomes" id="UP001152798"/>
    </source>
</evidence>
<accession>A0A9P0H255</accession>
<keyword evidence="3" id="KW-0813">Transport</keyword>
<proteinExistence type="inferred from homology"/>
<dbReference type="Pfam" id="PF00005">
    <property type="entry name" value="ABC_tran"/>
    <property type="match status" value="2"/>
</dbReference>
<feature type="transmembrane region" description="Helical" evidence="10">
    <location>
        <begin position="871"/>
        <end position="889"/>
    </location>
</feature>
<keyword evidence="4 10" id="KW-0812">Transmembrane</keyword>
<evidence type="ECO:0000256" key="3">
    <source>
        <dbReference type="ARBA" id="ARBA00022448"/>
    </source>
</evidence>
<evidence type="ECO:0000313" key="13">
    <source>
        <dbReference type="EMBL" id="CAH1394588.1"/>
    </source>
</evidence>
<reference evidence="13" key="1">
    <citation type="submission" date="2022-01" db="EMBL/GenBank/DDBJ databases">
        <authorList>
            <person name="King R."/>
        </authorList>
    </citation>
    <scope>NUCLEOTIDE SEQUENCE</scope>
</reference>
<dbReference type="InterPro" id="IPR011527">
    <property type="entry name" value="ABC1_TM_dom"/>
</dbReference>
<feature type="transmembrane region" description="Helical" evidence="10">
    <location>
        <begin position="748"/>
        <end position="769"/>
    </location>
</feature>
<protein>
    <submittedName>
        <fullName evidence="13">Uncharacterized protein</fullName>
    </submittedName>
</protein>
<keyword evidence="6" id="KW-0067">ATP-binding</keyword>
<dbReference type="EMBL" id="OV725079">
    <property type="protein sequence ID" value="CAH1394588.1"/>
    <property type="molecule type" value="Genomic_DNA"/>
</dbReference>
<dbReference type="InterPro" id="IPR039421">
    <property type="entry name" value="Type_1_exporter"/>
</dbReference>
<evidence type="ECO:0000256" key="10">
    <source>
        <dbReference type="SAM" id="Phobius"/>
    </source>
</evidence>
<feature type="transmembrane region" description="Helical" evidence="10">
    <location>
        <begin position="393"/>
        <end position="413"/>
    </location>
</feature>
<feature type="domain" description="ABC transporter" evidence="11">
    <location>
        <begin position="1071"/>
        <end position="1308"/>
    </location>
</feature>
<dbReference type="SMART" id="SM00382">
    <property type="entry name" value="AAA"/>
    <property type="match status" value="2"/>
</dbReference>
<evidence type="ECO:0000256" key="1">
    <source>
        <dbReference type="ARBA" id="ARBA00004141"/>
    </source>
</evidence>
<feature type="compositionally biased region" description="Low complexity" evidence="9">
    <location>
        <begin position="62"/>
        <end position="74"/>
    </location>
</feature>
<evidence type="ECO:0000256" key="4">
    <source>
        <dbReference type="ARBA" id="ARBA00022692"/>
    </source>
</evidence>
<dbReference type="Gene3D" id="3.40.50.300">
    <property type="entry name" value="P-loop containing nucleotide triphosphate hydrolases"/>
    <property type="match status" value="2"/>
</dbReference>
<feature type="transmembrane region" description="Helical" evidence="10">
    <location>
        <begin position="126"/>
        <end position="148"/>
    </location>
</feature>
<dbReference type="FunFam" id="3.40.50.300:FF:000205">
    <property type="entry name" value="ABC transporter B family member 4"/>
    <property type="match status" value="2"/>
</dbReference>
<dbReference type="GO" id="GO:0015421">
    <property type="term" value="F:ABC-type oligopeptide transporter activity"/>
    <property type="evidence" value="ECO:0007669"/>
    <property type="project" value="TreeGrafter"/>
</dbReference>
<comment type="similarity">
    <text evidence="2">Belongs to the ABC transporter superfamily. ABCB family. Multidrug resistance exporter (TC 3.A.1.201) subfamily.</text>
</comment>
<dbReference type="CDD" id="cd03249">
    <property type="entry name" value="ABC_MTABC3_MDL1_MDL2"/>
    <property type="match status" value="2"/>
</dbReference>
<dbReference type="SUPFAM" id="SSF90123">
    <property type="entry name" value="ABC transporter transmembrane region"/>
    <property type="match status" value="2"/>
</dbReference>
<keyword evidence="14" id="KW-1185">Reference proteome</keyword>
<feature type="region of interest" description="Disordered" evidence="9">
    <location>
        <begin position="1"/>
        <end position="36"/>
    </location>
</feature>
<feature type="transmembrane region" description="Helical" evidence="10">
    <location>
        <begin position="789"/>
        <end position="810"/>
    </location>
</feature>
<evidence type="ECO:0000259" key="12">
    <source>
        <dbReference type="PROSITE" id="PS50929"/>
    </source>
</evidence>
<evidence type="ECO:0000256" key="7">
    <source>
        <dbReference type="ARBA" id="ARBA00022989"/>
    </source>
</evidence>
<feature type="domain" description="ABC transmembrane type-1" evidence="12">
    <location>
        <begin position="126"/>
        <end position="399"/>
    </location>
</feature>
<dbReference type="InterPro" id="IPR027417">
    <property type="entry name" value="P-loop_NTPase"/>
</dbReference>
<dbReference type="PROSITE" id="PS00211">
    <property type="entry name" value="ABC_TRANSPORTER_1"/>
    <property type="match status" value="2"/>
</dbReference>
<feature type="domain" description="ABC transmembrane type-1" evidence="12">
    <location>
        <begin position="752"/>
        <end position="1040"/>
    </location>
</feature>
<feature type="transmembrane region" description="Helical" evidence="10">
    <location>
        <begin position="254"/>
        <end position="273"/>
    </location>
</feature>
<dbReference type="PROSITE" id="PS50893">
    <property type="entry name" value="ABC_TRANSPORTER_2"/>
    <property type="match status" value="2"/>
</dbReference>
<feature type="region of interest" description="Disordered" evidence="9">
    <location>
        <begin position="53"/>
        <end position="75"/>
    </location>
</feature>
<evidence type="ECO:0000256" key="6">
    <source>
        <dbReference type="ARBA" id="ARBA00022840"/>
    </source>
</evidence>
<dbReference type="InterPro" id="IPR003439">
    <property type="entry name" value="ABC_transporter-like_ATP-bd"/>
</dbReference>
<feature type="transmembrane region" description="Helical" evidence="10">
    <location>
        <begin position="1010"/>
        <end position="1032"/>
    </location>
</feature>
<feature type="domain" description="ABC transporter" evidence="11">
    <location>
        <begin position="456"/>
        <end position="692"/>
    </location>
</feature>
<feature type="transmembrane region" description="Helical" evidence="10">
    <location>
        <begin position="895"/>
        <end position="912"/>
    </location>
</feature>
<keyword evidence="7 10" id="KW-1133">Transmembrane helix</keyword>
<feature type="transmembrane region" description="Helical" evidence="10">
    <location>
        <begin position="279"/>
        <end position="297"/>
    </location>
</feature>